<keyword evidence="5 7" id="KW-1015">Disulfide bond</keyword>
<dbReference type="GO" id="GO:0005886">
    <property type="term" value="C:plasma membrane"/>
    <property type="evidence" value="ECO:0007669"/>
    <property type="project" value="TreeGrafter"/>
</dbReference>
<evidence type="ECO:0000256" key="7">
    <source>
        <dbReference type="PROSITE-ProRule" id="PRU00196"/>
    </source>
</evidence>
<sequence>MELKLLLLLLWSSGVHLEDRNRPAEADDDFRLVGGSSGCSGGVELKHLGEWRPVDDDYWNMKLSTAVCERLRCGSAISLKATSESSFRTVWRVEYECSKSPSDLKNCFRSSYASSFIILTCSDSVRLLNGSSRCSGRLQVKTNPFDQTWPSVCEADLDLQDAQVVCRELGCGAPSVLQGALYGDVQTPRWSPEFQCGGHESALLDCRSSGSARSSCSPGKAAELTCSGGDEFRLVGGASRCAGSLELKYLGEQRPVENDGFTMKTAALICEQLKCDSAVSFETTDVSEQFMWFIHPGCFQSPSDPWNCLESWSSSHTLKLTCSDPTNEIITAEVLLPFLALMFLLMLGMWLYCKVLFSSLLMLWSSGWSQTLLTPVSSCLCRSAGGRPTDHKTRGTLS</sequence>
<dbReference type="Ensembl" id="ENSSFAT00005043398.1">
    <property type="protein sequence ID" value="ENSSFAP00005041872.1"/>
    <property type="gene ID" value="ENSSFAG00005020780.1"/>
</dbReference>
<feature type="domain" description="SRCR" evidence="10">
    <location>
        <begin position="232"/>
        <end position="333"/>
    </location>
</feature>
<evidence type="ECO:0000256" key="1">
    <source>
        <dbReference type="ARBA" id="ARBA00004613"/>
    </source>
</evidence>
<dbReference type="Proteomes" id="UP000472267">
    <property type="component" value="Unassembled WGS sequence"/>
</dbReference>
<keyword evidence="8" id="KW-1133">Transmembrane helix</keyword>
<dbReference type="GO" id="GO:0031638">
    <property type="term" value="P:zymogen activation"/>
    <property type="evidence" value="ECO:0007669"/>
    <property type="project" value="TreeGrafter"/>
</dbReference>
<keyword evidence="6" id="KW-0325">Glycoprotein</keyword>
<comment type="caution">
    <text evidence="7">Lacks conserved residue(s) required for the propagation of feature annotation.</text>
</comment>
<feature type="signal peptide" evidence="9">
    <location>
        <begin position="1"/>
        <end position="17"/>
    </location>
</feature>
<dbReference type="PROSITE" id="PS50287">
    <property type="entry name" value="SRCR_2"/>
    <property type="match status" value="3"/>
</dbReference>
<dbReference type="InterPro" id="IPR001190">
    <property type="entry name" value="SRCR"/>
</dbReference>
<reference evidence="11" key="1">
    <citation type="submission" date="2025-05" db="UniProtKB">
        <authorList>
            <consortium name="Ensembl"/>
        </authorList>
    </citation>
    <scope>IDENTIFICATION</scope>
</reference>
<evidence type="ECO:0000256" key="9">
    <source>
        <dbReference type="SAM" id="SignalP"/>
    </source>
</evidence>
<evidence type="ECO:0000256" key="6">
    <source>
        <dbReference type="ARBA" id="ARBA00023180"/>
    </source>
</evidence>
<keyword evidence="3 9" id="KW-0732">Signal</keyword>
<dbReference type="SMART" id="SM00202">
    <property type="entry name" value="SR"/>
    <property type="match status" value="3"/>
</dbReference>
<dbReference type="PANTHER" id="PTHR48071:SF15">
    <property type="entry name" value="SRCR DOMAIN-CONTAINING PROTEIN"/>
    <property type="match status" value="1"/>
</dbReference>
<dbReference type="Pfam" id="PF00530">
    <property type="entry name" value="SRCR"/>
    <property type="match status" value="3"/>
</dbReference>
<protein>
    <recommendedName>
        <fullName evidence="10">SRCR domain-containing protein</fullName>
    </recommendedName>
</protein>
<comment type="subcellular location">
    <subcellularLocation>
        <location evidence="1">Secreted</location>
    </subcellularLocation>
</comment>
<feature type="chain" id="PRO_5044627354" description="SRCR domain-containing protein" evidence="9">
    <location>
        <begin position="18"/>
        <end position="398"/>
    </location>
</feature>
<feature type="disulfide bond" evidence="7">
    <location>
        <begin position="196"/>
        <end position="206"/>
    </location>
</feature>
<feature type="domain" description="SRCR" evidence="10">
    <location>
        <begin position="30"/>
        <end position="124"/>
    </location>
</feature>
<evidence type="ECO:0000313" key="12">
    <source>
        <dbReference type="Proteomes" id="UP000472267"/>
    </source>
</evidence>
<dbReference type="FunFam" id="3.10.250.10:FF:000004">
    <property type="entry name" value="Scavenger receptor cysteine-rich type 1 protein M130"/>
    <property type="match status" value="1"/>
</dbReference>
<dbReference type="PRINTS" id="PR00258">
    <property type="entry name" value="SPERACTRCPTR"/>
</dbReference>
<dbReference type="AlphaFoldDB" id="A0A672IL90"/>
<feature type="disulfide bond" evidence="7">
    <location>
        <begin position="298"/>
        <end position="308"/>
    </location>
</feature>
<organism evidence="11 12">
    <name type="scientific">Salarias fasciatus</name>
    <name type="common">Jewelled blenny</name>
    <name type="synonym">Blennius fasciatus</name>
    <dbReference type="NCBI Taxonomy" id="181472"/>
    <lineage>
        <taxon>Eukaryota</taxon>
        <taxon>Metazoa</taxon>
        <taxon>Chordata</taxon>
        <taxon>Craniata</taxon>
        <taxon>Vertebrata</taxon>
        <taxon>Euteleostomi</taxon>
        <taxon>Actinopterygii</taxon>
        <taxon>Neopterygii</taxon>
        <taxon>Teleostei</taxon>
        <taxon>Neoteleostei</taxon>
        <taxon>Acanthomorphata</taxon>
        <taxon>Ovalentaria</taxon>
        <taxon>Blenniimorphae</taxon>
        <taxon>Blenniiformes</taxon>
        <taxon>Blennioidei</taxon>
        <taxon>Blenniidae</taxon>
        <taxon>Salariinae</taxon>
        <taxon>Salarias</taxon>
    </lineage>
</organism>
<evidence type="ECO:0000313" key="11">
    <source>
        <dbReference type="Ensembl" id="ENSSFAP00005041872.1"/>
    </source>
</evidence>
<proteinExistence type="predicted"/>
<evidence type="ECO:0000256" key="8">
    <source>
        <dbReference type="SAM" id="Phobius"/>
    </source>
</evidence>
<evidence type="ECO:0000256" key="2">
    <source>
        <dbReference type="ARBA" id="ARBA00022525"/>
    </source>
</evidence>
<dbReference type="PANTHER" id="PTHR48071">
    <property type="entry name" value="SRCR DOMAIN-CONTAINING PROTEIN"/>
    <property type="match status" value="1"/>
</dbReference>
<feature type="transmembrane region" description="Helical" evidence="8">
    <location>
        <begin position="334"/>
        <end position="353"/>
    </location>
</feature>
<dbReference type="GO" id="GO:0004252">
    <property type="term" value="F:serine-type endopeptidase activity"/>
    <property type="evidence" value="ECO:0007669"/>
    <property type="project" value="TreeGrafter"/>
</dbReference>
<dbReference type="Ensembl" id="ENSSFAT00005043401.1">
    <property type="protein sequence ID" value="ENSSFAP00005041875.1"/>
    <property type="gene ID" value="ENSSFAG00005020780.1"/>
</dbReference>
<accession>A0A672IL90</accession>
<keyword evidence="2" id="KW-0964">Secreted</keyword>
<evidence type="ECO:0000256" key="3">
    <source>
        <dbReference type="ARBA" id="ARBA00022729"/>
    </source>
</evidence>
<feature type="disulfide bond" evidence="7">
    <location>
        <begin position="97"/>
        <end position="107"/>
    </location>
</feature>
<evidence type="ECO:0000256" key="5">
    <source>
        <dbReference type="ARBA" id="ARBA00023157"/>
    </source>
</evidence>
<keyword evidence="8" id="KW-0472">Membrane</keyword>
<keyword evidence="12" id="KW-1185">Reference proteome</keyword>
<keyword evidence="4" id="KW-0677">Repeat</keyword>
<dbReference type="InterPro" id="IPR036772">
    <property type="entry name" value="SRCR-like_dom_sf"/>
</dbReference>
<dbReference type="Ensembl" id="ENSSFAT00005043399.1">
    <property type="protein sequence ID" value="ENSSFAP00005041873.1"/>
    <property type="gene ID" value="ENSSFAG00005020780.1"/>
</dbReference>
<evidence type="ECO:0000259" key="10">
    <source>
        <dbReference type="PROSITE" id="PS50287"/>
    </source>
</evidence>
<dbReference type="Gene3D" id="3.10.250.10">
    <property type="entry name" value="SRCR-like domain"/>
    <property type="match status" value="3"/>
</dbReference>
<name>A0A672IL90_SALFA</name>
<dbReference type="GO" id="GO:0005615">
    <property type="term" value="C:extracellular space"/>
    <property type="evidence" value="ECO:0007669"/>
    <property type="project" value="TreeGrafter"/>
</dbReference>
<dbReference type="SUPFAM" id="SSF56487">
    <property type="entry name" value="SRCR-like"/>
    <property type="match status" value="3"/>
</dbReference>
<feature type="domain" description="SRCR" evidence="10">
    <location>
        <begin position="125"/>
        <end position="227"/>
    </location>
</feature>
<keyword evidence="8" id="KW-0812">Transmembrane</keyword>
<dbReference type="OMA" id="WDKEASH"/>
<evidence type="ECO:0000256" key="4">
    <source>
        <dbReference type="ARBA" id="ARBA00022737"/>
    </source>
</evidence>